<dbReference type="OrthoDB" id="4491390at2759"/>
<organism evidence="2 3">
    <name type="scientific">Penicillium argentinense</name>
    <dbReference type="NCBI Taxonomy" id="1131581"/>
    <lineage>
        <taxon>Eukaryota</taxon>
        <taxon>Fungi</taxon>
        <taxon>Dikarya</taxon>
        <taxon>Ascomycota</taxon>
        <taxon>Pezizomycotina</taxon>
        <taxon>Eurotiomycetes</taxon>
        <taxon>Eurotiomycetidae</taxon>
        <taxon>Eurotiales</taxon>
        <taxon>Aspergillaceae</taxon>
        <taxon>Penicillium</taxon>
    </lineage>
</organism>
<name>A0A9W9K1Z6_9EURO</name>
<dbReference type="PANTHER" id="PTHR38111:SF11">
    <property type="entry name" value="TRANSCRIPTION FACTOR DOMAIN-CONTAINING PROTEIN-RELATED"/>
    <property type="match status" value="1"/>
</dbReference>
<comment type="caution">
    <text evidence="2">The sequence shown here is derived from an EMBL/GenBank/DDBJ whole genome shotgun (WGS) entry which is preliminary data.</text>
</comment>
<accession>A0A9W9K1Z6</accession>
<dbReference type="RefSeq" id="XP_056472146.1">
    <property type="nucleotide sequence ID" value="XM_056621340.1"/>
</dbReference>
<proteinExistence type="predicted"/>
<evidence type="ECO:0000313" key="3">
    <source>
        <dbReference type="Proteomes" id="UP001149074"/>
    </source>
</evidence>
<reference evidence="2" key="1">
    <citation type="submission" date="2022-11" db="EMBL/GenBank/DDBJ databases">
        <authorList>
            <person name="Petersen C."/>
        </authorList>
    </citation>
    <scope>NUCLEOTIDE SEQUENCE</scope>
    <source>
        <strain evidence="2">IBT 30761</strain>
    </source>
</reference>
<gene>
    <name evidence="2" type="ORF">N7532_008848</name>
</gene>
<evidence type="ECO:0000256" key="1">
    <source>
        <dbReference type="SAM" id="MobiDB-lite"/>
    </source>
</evidence>
<dbReference type="PANTHER" id="PTHR38111">
    <property type="entry name" value="ZN(2)-C6 FUNGAL-TYPE DOMAIN-CONTAINING PROTEIN-RELATED"/>
    <property type="match status" value="1"/>
</dbReference>
<dbReference type="GeneID" id="81360319"/>
<keyword evidence="3" id="KW-1185">Reference proteome</keyword>
<dbReference type="Proteomes" id="UP001149074">
    <property type="component" value="Unassembled WGS sequence"/>
</dbReference>
<reference evidence="2" key="2">
    <citation type="journal article" date="2023" name="IMA Fungus">
        <title>Comparative genomic study of the Penicillium genus elucidates a diverse pangenome and 15 lateral gene transfer events.</title>
        <authorList>
            <person name="Petersen C."/>
            <person name="Sorensen T."/>
            <person name="Nielsen M.R."/>
            <person name="Sondergaard T.E."/>
            <person name="Sorensen J.L."/>
            <person name="Fitzpatrick D.A."/>
            <person name="Frisvad J.C."/>
            <person name="Nielsen K.L."/>
        </authorList>
    </citation>
    <scope>NUCLEOTIDE SEQUENCE</scope>
    <source>
        <strain evidence="2">IBT 30761</strain>
    </source>
</reference>
<protein>
    <submittedName>
        <fullName evidence="2">Uncharacterized protein</fullName>
    </submittedName>
</protein>
<feature type="region of interest" description="Disordered" evidence="1">
    <location>
        <begin position="147"/>
        <end position="166"/>
    </location>
</feature>
<evidence type="ECO:0000313" key="2">
    <source>
        <dbReference type="EMBL" id="KAJ5090164.1"/>
    </source>
</evidence>
<dbReference type="EMBL" id="JAPQKI010000009">
    <property type="protein sequence ID" value="KAJ5090164.1"/>
    <property type="molecule type" value="Genomic_DNA"/>
</dbReference>
<dbReference type="InterPro" id="IPR053178">
    <property type="entry name" value="Osmoadaptation_assoc"/>
</dbReference>
<dbReference type="AlphaFoldDB" id="A0A9W9K1Z6"/>
<sequence>MSAYLPLNTVGSEGTDVWYHLITRFATVPSRSDTTLLDRAMSALTCVGLGQIKQDQQMLYHGTQLYNAAIRHMSSLIQRNVPTEELLYATVIFQRLEPLFSPLGVEAWIAHAEGTNAFLRKCYRDAPNNPLVASIYQHQQVLGVADPLESSRSPGKGPQSPTSIRDRPIRGIFDIFTAFKPILIAFKRIDSSSFEACQTILQDCIIHKDKINAWWTTQKLTLGPAPTPYPNYKSTCANMPSTDSVFGPSYDFPSLMSARIHVLYWTSLSLIYPMIYQAKKLAMAHTQRSISIDPHTDQDYMLSWFYADEACRGIPYCLNDTEKIWGAQSVMFPIAQASQIYSNIRWRGKFMWCQAAFTAIEGLGFGLAVCLREAALKHWLLSKTPAGVPGCTFPLCNEIPVRTTRPAGTTGRVVHLTGP</sequence>